<keyword evidence="3" id="KW-1185">Reference proteome</keyword>
<feature type="compositionally biased region" description="Low complexity" evidence="1">
    <location>
        <begin position="188"/>
        <end position="202"/>
    </location>
</feature>
<feature type="compositionally biased region" description="Polar residues" evidence="1">
    <location>
        <begin position="297"/>
        <end position="310"/>
    </location>
</feature>
<dbReference type="Proteomes" id="UP000683000">
    <property type="component" value="Unassembled WGS sequence"/>
</dbReference>
<gene>
    <name evidence="2" type="ORF">JVT61DRAFT_7503</name>
</gene>
<sequence>MLGALTRSNSSNGRRSRTNSIATRERSLNTDSSISRESGGSLASPKAEKNELGSTHPLGGQQSVMQSSSASTSMQSLALPTPPRSGVSPIPLASNLDLSKYNLDAKLFPFPGIKILEEQRINSRNRRGLSISSSTPDIVLSLHGNENEAPLPSSSSSNTASNSLDIKRDRVLAHQASDTHLLPKFKNLSSPPALTPAPSSSSHDYFSGGQMPNSQSPGSILLKSLPTNREGVRKWLSNRFGSSTPTLATNSLNLNSQTIRPTVPSKKPSLSEILRWKKENDLTSDWEDIGSPEKSRTPTSSTNGTLLFGK</sequence>
<feature type="region of interest" description="Disordered" evidence="1">
    <location>
        <begin position="1"/>
        <end position="86"/>
    </location>
</feature>
<dbReference type="AlphaFoldDB" id="A0A8I2YI25"/>
<feature type="compositionally biased region" description="Polar residues" evidence="1">
    <location>
        <begin position="29"/>
        <end position="38"/>
    </location>
</feature>
<feature type="compositionally biased region" description="Low complexity" evidence="1">
    <location>
        <begin position="61"/>
        <end position="76"/>
    </location>
</feature>
<proteinExistence type="predicted"/>
<feature type="compositionally biased region" description="Low complexity" evidence="1">
    <location>
        <begin position="1"/>
        <end position="13"/>
    </location>
</feature>
<feature type="region of interest" description="Disordered" evidence="1">
    <location>
        <begin position="143"/>
        <end position="162"/>
    </location>
</feature>
<reference evidence="2" key="1">
    <citation type="submission" date="2021-03" db="EMBL/GenBank/DDBJ databases">
        <title>Evolutionary innovations through gain and loss of genes in the ectomycorrhizal Boletales.</title>
        <authorList>
            <person name="Wu G."/>
            <person name="Miyauchi S."/>
            <person name="Morin E."/>
            <person name="Yang Z.-L."/>
            <person name="Xu J."/>
            <person name="Martin F.M."/>
        </authorList>
    </citation>
    <scope>NUCLEOTIDE SEQUENCE</scope>
    <source>
        <strain evidence="2">BR01</strain>
    </source>
</reference>
<name>A0A8I2YI25_9AGAM</name>
<feature type="region of interest" description="Disordered" evidence="1">
    <location>
        <begin position="183"/>
        <end position="220"/>
    </location>
</feature>
<protein>
    <submittedName>
        <fullName evidence="2">Uncharacterized protein</fullName>
    </submittedName>
</protein>
<evidence type="ECO:0000256" key="1">
    <source>
        <dbReference type="SAM" id="MobiDB-lite"/>
    </source>
</evidence>
<feature type="compositionally biased region" description="Low complexity" evidence="1">
    <location>
        <begin position="147"/>
        <end position="162"/>
    </location>
</feature>
<organism evidence="2 3">
    <name type="scientific">Boletus reticuloceps</name>
    <dbReference type="NCBI Taxonomy" id="495285"/>
    <lineage>
        <taxon>Eukaryota</taxon>
        <taxon>Fungi</taxon>
        <taxon>Dikarya</taxon>
        <taxon>Basidiomycota</taxon>
        <taxon>Agaricomycotina</taxon>
        <taxon>Agaricomycetes</taxon>
        <taxon>Agaricomycetidae</taxon>
        <taxon>Boletales</taxon>
        <taxon>Boletineae</taxon>
        <taxon>Boletaceae</taxon>
        <taxon>Boletoideae</taxon>
        <taxon>Boletus</taxon>
    </lineage>
</organism>
<accession>A0A8I2YI25</accession>
<dbReference type="EMBL" id="JAGFBS010000026">
    <property type="protein sequence ID" value="KAG6372729.1"/>
    <property type="molecule type" value="Genomic_DNA"/>
</dbReference>
<evidence type="ECO:0000313" key="2">
    <source>
        <dbReference type="EMBL" id="KAG6372729.1"/>
    </source>
</evidence>
<feature type="region of interest" description="Disordered" evidence="1">
    <location>
        <begin position="282"/>
        <end position="310"/>
    </location>
</feature>
<comment type="caution">
    <text evidence="2">The sequence shown here is derived from an EMBL/GenBank/DDBJ whole genome shotgun (WGS) entry which is preliminary data.</text>
</comment>
<dbReference type="OrthoDB" id="430364at2759"/>
<evidence type="ECO:0000313" key="3">
    <source>
        <dbReference type="Proteomes" id="UP000683000"/>
    </source>
</evidence>